<feature type="compositionally biased region" description="Basic and acidic residues" evidence="10">
    <location>
        <begin position="630"/>
        <end position="644"/>
    </location>
</feature>
<keyword evidence="6" id="KW-0805">Transcription regulation</keyword>
<feature type="compositionally biased region" description="Polar residues" evidence="10">
    <location>
        <begin position="1063"/>
        <end position="1077"/>
    </location>
</feature>
<feature type="domain" description="C2H2-type" evidence="11">
    <location>
        <begin position="2651"/>
        <end position="2678"/>
    </location>
</feature>
<comment type="subcellular location">
    <subcellularLocation>
        <location evidence="1">Nucleus</location>
    </subcellularLocation>
</comment>
<feature type="compositionally biased region" description="Basic residues" evidence="10">
    <location>
        <begin position="1"/>
        <end position="13"/>
    </location>
</feature>
<feature type="compositionally biased region" description="Polar residues" evidence="10">
    <location>
        <begin position="606"/>
        <end position="629"/>
    </location>
</feature>
<feature type="compositionally biased region" description="Low complexity" evidence="10">
    <location>
        <begin position="2433"/>
        <end position="2448"/>
    </location>
</feature>
<dbReference type="Proteomes" id="UP000887568">
    <property type="component" value="Unplaced"/>
</dbReference>
<proteinExistence type="predicted"/>
<feature type="compositionally biased region" description="Basic and acidic residues" evidence="10">
    <location>
        <begin position="167"/>
        <end position="186"/>
    </location>
</feature>
<dbReference type="GO" id="GO:0005634">
    <property type="term" value="C:nucleus"/>
    <property type="evidence" value="ECO:0007669"/>
    <property type="project" value="UniProtKB-SubCell"/>
</dbReference>
<dbReference type="OMA" id="QRNALQW"/>
<feature type="domain" description="C2H2-type" evidence="11">
    <location>
        <begin position="402"/>
        <end position="429"/>
    </location>
</feature>
<dbReference type="InterPro" id="IPR013087">
    <property type="entry name" value="Znf_C2H2_type"/>
</dbReference>
<dbReference type="SMART" id="SM00355">
    <property type="entry name" value="ZnF_C2H2"/>
    <property type="match status" value="7"/>
</dbReference>
<feature type="region of interest" description="Disordered" evidence="10">
    <location>
        <begin position="2211"/>
        <end position="2266"/>
    </location>
</feature>
<feature type="domain" description="C2H2-type" evidence="11">
    <location>
        <begin position="2679"/>
        <end position="2708"/>
    </location>
</feature>
<sequence>MPRQKQSKPKALKQQREEVEQLIRDGETSDLKKQPEQDADSSFKSSRQSAVLSSAGKGKKRHRHKNAMKVKIAKKVHNKRITKALQAKDIPVSKNADIQDSVSNLNPNNNEKPVIELKELDSPKSVAEVGPEAISDSFISDADIVKDKYDMIKERSLQRATKVRQTPSEKDKDIEGSPKKGLDSPKKSPISPLKEPGSHLQRSPTKAEVSAVQLSSKPRHSNSQRKLSEESGRLHSRSLLSQSQPIVKGRQRCVSEGMLTSQETLSKQHALEALLQITGVELHTMSKVPDSEQSVPRTMTTVTSSTPNVPQTSLTGLNKGSMVKISESDRGVVKYHLQSDSLEEQGLKLVYTAQAVGQTNQEQINYSAYRPRKNSTRSNASDSADDPTAKDLQKCCKKPGRHVCQFCGRRCTKPSVLKKHIRSHTGERPYPCSPCGFSFKTKSNLYKHCKTHAHAIKAGLTPNSEELAKLALPDLDEDDSEETESEDEITTCDATTCQTELTVKMSHSDAQMHVGSIPQSGMEPFSRTSQDRNTKGTNIPMMQVPRSLAVVPTIPQQQADSQSNQETVSRHSSWVPTQTSVLPTSNIKMDMPLLSTLLPNQSLRSSNITSVDRPSSAPSASVEFSTTNRSRQDGHHTPESRNDDEVVMSASGASSSQLLKSIVPGELAGFRIDMETRRAIPVLSPQLGTPGLPPTTQSTDEVSSNPNQLLIPLTGFNIVKSGGQYHVQIPVQGISEDSLTMSLDGETGAAIDDTSNGSSLTKGVSKESLQERIQLLISQNRAIVDNTVLESVKPRRTSASRRDSENNSPRIELTAEPPSEGKFQEGRVINPSGYQEFVNPAVRFRRNSLSEAQHPPSVTHGSVAGYPLAGEGNLLERVLKSQQNTAKGPSASDKQILVPLRNLPATKVEPSTRQTGNSGDNRNSIKDLLMQDRPHRLAQIAQHSPVQMSGDSPGGRGSPSMRYIPGSSWPFPQGGESAMHQLRGTLQQQRAAPHAQGLMYPSLYNTPEEVNVSQRICELRGTGRRRKYKSESDVFGEGMPSGPSSPKRRARKIKDMPSVVSPLATSSVQHPSSSMASRTLAEPQKGGDVKPATSPHGHSTSYTGQVSSLPYPSPTAHIATYPTPFTSKSGYSAPYTSHTAITTPGHVTQVQSHMTPMQSHISQMQSHMTSMRSPPTSIPSHMISLGGVLSSVTTSQYQMPRYPSPMMSVPGLISHPGQPTSQVNFQGTYTMQGTPVHVPFRTSVPLTSVTSVCTQSQPVVSEVSVIQHTRMQSKSEPSNKELKLEVSQARDGPHASYPWNYRYPVPMQSPGAASPSSQGLHLLAVASKSPDLSSNLLMGGRKRSFSITEGIQTVRKQEQQIKSPLPNGPPRQMEKHRPSEETNNASPIAMQLLAAVAHGSSYAPRLSPRDQNVNKATSESGVSFQSPSAQPSKRSLSTLQRGNQGTDVSNTEHPLQSVSSIPQQRQVESPKRIKLEQNSASPKSPRCDARTPRSDASRQSPTTVPKVPASRRHLKLDLKSPLTSRMKSPGATDSQKSLLQIDPKSLLTPEALSIAESVMKLASPMKANTPITPVESARELGRLMAHAFHNAGGKVESLITSTQGTMMIGPIATPTPGSGSGSTQYFIIPSPSSSQAPTGFPGPNTLLSPVVSTPSLSLVSPLKSPLATPSVTSQLQGDEAVVCTIVSPHYKRVPPQKPDSHGSFEKQVLRQVKTNSALRQKARYSKLSRSTARNSKITRTTCCCDKRPQPMYVQQGSNRKISMYSNWRTGANFPHPLGISWKAHLGLYDTSRNKKPRFYYVTTSISPPQGGIVTDAAGWKPETATEAPDAPSTHIKQQAINTSTLKPSDTGCTDKSMLESDALKSKEKKVKEASDHNEPSRIQIFSGGYKSNEDYVYVRGRGRGKYVCEECGIRCKKPSMLKKHIRTHTDMRPYQCQICNFAFKTKGNLTKHMKSKAHSKKCTKNGISPSDDSCMEHQFSDAADEDTDSVDGDTTDEDEDEDEDDDISETQSESAVPVGGTVPHRERYSSVPNIQDMPDSLDSQGRPLVWHQYHPGRPKKEQTESQERPRRDSTGSIPPSDSPKSGTASKDDEKQPIKLSRSEVVGKLSRHLTNRHQQSLEKAQKANASAAGKSGDSKDHESSKVFDISQLPPFHASNLLPQPTNPTNVIQPLGSNSDTKPPAPPVLDKYGHIVLTMSTSSTSQYRLSTTIQGSLSSRSKPGTNNGLTSSLTSPTALQISSSNEKQKINTSPRASHHNTESFPAGSPFLQSQVQSAASTVTTSGALYQKDHTPGVVRTPSSLPTASVSQTDVSWAFTFPSHHEPPHTVNVPPGASNLVVGVNPMHSMSNREMHLFPPYVVASEAQPAVGTSPRAYPTNFGVFPHGPRIMSPPFLAGFHDLTRPVTSPGVNSNRPVLQSPTPPIKPQLSPRNNPTSSGLYPSSSGSTQSLPPPIFVEAISDDEDERGSRKRQQVEIQQNKLLVSGSIHPGNSSSSVPSWMSEPGSTIKQLLLARPSLIPPLQENTKFPFFSPFLPPSLASPKLTKSSPIVSLNSSLQPPLVSPMVPSKMMQLPPTILSQVRSPTVQSSSFSLREDHRDSPGPFVPPVARAKSQFQMAPPQSQMHLDKSPSGDQIPVEVAEELVSSPTQSGNHKCSSCNKIFMKPSQLRIHMRIHLEENAFSCPECLLSFPSRILLAKHERSEEHLSKVDAVELPSASTESDPRPFKCKECQIAFRIPGHLAKHLRSRGHRMTLEREGKLPLPKDELLSPDTMSDVEQGDLIIDDSHQPSSPAGSSDKTDSASEGGDMEQMDTS</sequence>
<evidence type="ECO:0000256" key="5">
    <source>
        <dbReference type="ARBA" id="ARBA00022833"/>
    </source>
</evidence>
<dbReference type="InterPro" id="IPR036236">
    <property type="entry name" value="Znf_C2H2_sf"/>
</dbReference>
<dbReference type="OrthoDB" id="10042249at2759"/>
<keyword evidence="5" id="KW-0862">Zinc</keyword>
<feature type="region of interest" description="Disordered" evidence="10">
    <location>
        <begin position="516"/>
        <end position="539"/>
    </location>
</feature>
<protein>
    <recommendedName>
        <fullName evidence="11">C2H2-type domain-containing protein</fullName>
    </recommendedName>
</protein>
<feature type="compositionally biased region" description="Polar residues" evidence="10">
    <location>
        <begin position="1521"/>
        <end position="1536"/>
    </location>
</feature>
<evidence type="ECO:0000256" key="8">
    <source>
        <dbReference type="ARBA" id="ARBA00023242"/>
    </source>
</evidence>
<dbReference type="GO" id="GO:0000978">
    <property type="term" value="F:RNA polymerase II cis-regulatory region sequence-specific DNA binding"/>
    <property type="evidence" value="ECO:0007669"/>
    <property type="project" value="TreeGrafter"/>
</dbReference>
<evidence type="ECO:0000256" key="10">
    <source>
        <dbReference type="SAM" id="MobiDB-lite"/>
    </source>
</evidence>
<feature type="region of interest" description="Disordered" evidence="10">
    <location>
        <begin position="2747"/>
        <end position="2812"/>
    </location>
</feature>
<feature type="compositionally biased region" description="Polar residues" evidence="10">
    <location>
        <begin position="291"/>
        <end position="316"/>
    </location>
</feature>
<feature type="region of interest" description="Disordered" evidence="10">
    <location>
        <begin position="1152"/>
        <end position="1176"/>
    </location>
</feature>
<feature type="domain" description="C2H2-type" evidence="11">
    <location>
        <begin position="1934"/>
        <end position="1963"/>
    </location>
</feature>
<evidence type="ECO:0000256" key="6">
    <source>
        <dbReference type="ARBA" id="ARBA00023015"/>
    </source>
</evidence>
<feature type="region of interest" description="Disordered" evidence="10">
    <location>
        <begin position="2404"/>
        <end position="2500"/>
    </location>
</feature>
<dbReference type="GO" id="GO:0000981">
    <property type="term" value="F:DNA-binding transcription factor activity, RNA polymerase II-specific"/>
    <property type="evidence" value="ECO:0007669"/>
    <property type="project" value="TreeGrafter"/>
</dbReference>
<evidence type="ECO:0000256" key="4">
    <source>
        <dbReference type="ARBA" id="ARBA00022771"/>
    </source>
</evidence>
<feature type="compositionally biased region" description="Basic and acidic residues" evidence="10">
    <location>
        <begin position="2699"/>
        <end position="2709"/>
    </location>
</feature>
<feature type="region of interest" description="Disordered" evidence="10">
    <location>
        <begin position="1353"/>
        <end position="1383"/>
    </location>
</feature>
<dbReference type="GeneID" id="119724433"/>
<dbReference type="PANTHER" id="PTHR45944">
    <property type="entry name" value="SCHNURRI, ISOFORM F"/>
    <property type="match status" value="1"/>
</dbReference>
<evidence type="ECO:0000256" key="7">
    <source>
        <dbReference type="ARBA" id="ARBA00023163"/>
    </source>
</evidence>
<feature type="compositionally biased region" description="Polar residues" evidence="10">
    <location>
        <begin position="2074"/>
        <end position="2088"/>
    </location>
</feature>
<feature type="compositionally biased region" description="Basic and acidic residues" evidence="10">
    <location>
        <begin position="14"/>
        <end position="36"/>
    </location>
</feature>
<dbReference type="GO" id="GO:0008270">
    <property type="term" value="F:zinc ion binding"/>
    <property type="evidence" value="ECO:0007669"/>
    <property type="project" value="UniProtKB-KW"/>
</dbReference>
<feature type="region of interest" description="Disordered" evidence="10">
    <location>
        <begin position="606"/>
        <end position="654"/>
    </location>
</feature>
<evidence type="ECO:0000259" key="11">
    <source>
        <dbReference type="PROSITE" id="PS50157"/>
    </source>
</evidence>
<reference evidence="12" key="1">
    <citation type="submission" date="2022-11" db="UniProtKB">
        <authorList>
            <consortium name="EnsemblMetazoa"/>
        </authorList>
    </citation>
    <scope>IDENTIFICATION</scope>
</reference>
<feature type="region of interest" description="Disordered" evidence="10">
    <location>
        <begin position="1"/>
        <end position="68"/>
    </location>
</feature>
<dbReference type="FunFam" id="3.30.160.60:FF:000202">
    <property type="entry name" value="Zinc finger protein 574"/>
    <property type="match status" value="1"/>
</dbReference>
<organism evidence="12 13">
    <name type="scientific">Patiria miniata</name>
    <name type="common">Bat star</name>
    <name type="synonym">Asterina miniata</name>
    <dbReference type="NCBI Taxonomy" id="46514"/>
    <lineage>
        <taxon>Eukaryota</taxon>
        <taxon>Metazoa</taxon>
        <taxon>Echinodermata</taxon>
        <taxon>Eleutherozoa</taxon>
        <taxon>Asterozoa</taxon>
        <taxon>Asteroidea</taxon>
        <taxon>Valvatacea</taxon>
        <taxon>Valvatida</taxon>
        <taxon>Asterinidae</taxon>
        <taxon>Patiria</taxon>
    </lineage>
</organism>
<feature type="compositionally biased region" description="Basic residues" evidence="10">
    <location>
        <begin position="57"/>
        <end position="68"/>
    </location>
</feature>
<accession>A0A913ZK11</accession>
<dbReference type="PROSITE" id="PS00028">
    <property type="entry name" value="ZINC_FINGER_C2H2_1"/>
    <property type="match status" value="6"/>
</dbReference>
<feature type="region of interest" description="Disordered" evidence="10">
    <location>
        <begin position="793"/>
        <end position="826"/>
    </location>
</feature>
<dbReference type="Pfam" id="PF00096">
    <property type="entry name" value="zf-C2H2"/>
    <property type="match status" value="3"/>
</dbReference>
<keyword evidence="3" id="KW-0677">Repeat</keyword>
<feature type="compositionally biased region" description="Basic and acidic residues" evidence="10">
    <location>
        <begin position="2058"/>
        <end position="2073"/>
    </location>
</feature>
<dbReference type="FunFam" id="3.30.160.60:FF:000083">
    <property type="entry name" value="Immunodeficiency virus type I enhancer binding protein 1"/>
    <property type="match status" value="1"/>
</dbReference>
<feature type="compositionally biased region" description="Polar residues" evidence="10">
    <location>
        <begin position="2404"/>
        <end position="2418"/>
    </location>
</feature>
<feature type="region of interest" description="Disordered" evidence="10">
    <location>
        <begin position="287"/>
        <end position="316"/>
    </location>
</feature>
<keyword evidence="4 9" id="KW-0863">Zinc-finger</keyword>
<name>A0A913ZK11_PATMI</name>
<keyword evidence="7" id="KW-0804">Transcription</keyword>
<dbReference type="Gene3D" id="3.30.160.60">
    <property type="entry name" value="Classic Zinc Finger"/>
    <property type="match status" value="5"/>
</dbReference>
<feature type="region of interest" description="Disordered" evidence="10">
    <location>
        <begin position="362"/>
        <end position="390"/>
    </location>
</feature>
<evidence type="ECO:0000313" key="13">
    <source>
        <dbReference type="Proteomes" id="UP000887568"/>
    </source>
</evidence>
<dbReference type="PROSITE" id="PS50157">
    <property type="entry name" value="ZINC_FINGER_C2H2_2"/>
    <property type="match status" value="7"/>
</dbReference>
<dbReference type="EnsemblMetazoa" id="XM_038195492.1">
    <property type="protein sequence ID" value="XP_038051420.1"/>
    <property type="gene ID" value="LOC119724433"/>
</dbReference>
<dbReference type="InterPro" id="IPR051969">
    <property type="entry name" value="Zinc-finger_DNA-bd_regulators"/>
</dbReference>
<feature type="compositionally biased region" description="Polar residues" evidence="10">
    <location>
        <begin position="40"/>
        <end position="52"/>
    </location>
</feature>
<feature type="compositionally biased region" description="Low complexity" evidence="10">
    <location>
        <begin position="2483"/>
        <end position="2500"/>
    </location>
</feature>
<feature type="compositionally biased region" description="Acidic residues" evidence="10">
    <location>
        <begin position="1982"/>
        <end position="2008"/>
    </location>
</feature>
<feature type="domain" description="C2H2-type" evidence="11">
    <location>
        <begin position="2724"/>
        <end position="2748"/>
    </location>
</feature>
<dbReference type="FunFam" id="3.30.160.60:FF:001151">
    <property type="entry name" value="zinc finger homeobox protein 3"/>
    <property type="match status" value="1"/>
</dbReference>
<feature type="compositionally biased region" description="Basic and acidic residues" evidence="10">
    <location>
        <begin position="2750"/>
        <end position="2765"/>
    </location>
</feature>
<keyword evidence="2" id="KW-0479">Metal-binding</keyword>
<feature type="domain" description="C2H2-type" evidence="11">
    <location>
        <begin position="430"/>
        <end position="453"/>
    </location>
</feature>
<feature type="compositionally biased region" description="Basic and acidic residues" evidence="10">
    <location>
        <begin position="1485"/>
        <end position="1496"/>
    </location>
</feature>
<dbReference type="GO" id="GO:0032502">
    <property type="term" value="P:developmental process"/>
    <property type="evidence" value="ECO:0007669"/>
    <property type="project" value="UniProtKB-ARBA"/>
</dbReference>
<evidence type="ECO:0000256" key="3">
    <source>
        <dbReference type="ARBA" id="ARBA00022737"/>
    </source>
</evidence>
<feature type="compositionally biased region" description="Low complexity" evidence="10">
    <location>
        <begin position="684"/>
        <end position="699"/>
    </location>
</feature>
<feature type="region of interest" description="Disordered" evidence="10">
    <location>
        <begin position="1956"/>
        <end position="2142"/>
    </location>
</feature>
<feature type="compositionally biased region" description="Polar residues" evidence="10">
    <location>
        <begin position="2211"/>
        <end position="2253"/>
    </location>
</feature>
<dbReference type="PANTHER" id="PTHR45944:SF2">
    <property type="entry name" value="SCHNURRI, ISOFORM F"/>
    <property type="match status" value="1"/>
</dbReference>
<feature type="region of interest" description="Disordered" evidence="10">
    <location>
        <begin position="2699"/>
        <end position="2722"/>
    </location>
</feature>
<feature type="region of interest" description="Disordered" evidence="10">
    <location>
        <begin position="555"/>
        <end position="577"/>
    </location>
</feature>
<keyword evidence="8" id="KW-0539">Nucleus</keyword>
<feature type="compositionally biased region" description="Polar residues" evidence="10">
    <location>
        <begin position="1409"/>
        <end position="1467"/>
    </location>
</feature>
<evidence type="ECO:0000256" key="1">
    <source>
        <dbReference type="ARBA" id="ARBA00004123"/>
    </source>
</evidence>
<feature type="region of interest" description="Disordered" evidence="10">
    <location>
        <begin position="1022"/>
        <end position="1108"/>
    </location>
</feature>
<dbReference type="SUPFAM" id="SSF57667">
    <property type="entry name" value="beta-beta-alpha zinc fingers"/>
    <property type="match status" value="4"/>
</dbReference>
<dbReference type="RefSeq" id="XP_038051420.1">
    <property type="nucleotide sequence ID" value="XM_038195492.1"/>
</dbReference>
<evidence type="ECO:0000313" key="12">
    <source>
        <dbReference type="EnsemblMetazoa" id="XP_038051420.1"/>
    </source>
</evidence>
<keyword evidence="13" id="KW-1185">Reference proteome</keyword>
<evidence type="ECO:0000256" key="2">
    <source>
        <dbReference type="ARBA" id="ARBA00022723"/>
    </source>
</evidence>
<feature type="region of interest" description="Disordered" evidence="10">
    <location>
        <begin position="153"/>
        <end position="241"/>
    </location>
</feature>
<feature type="compositionally biased region" description="Polar residues" evidence="10">
    <location>
        <begin position="1096"/>
        <end position="1108"/>
    </location>
</feature>
<feature type="domain" description="C2H2-type" evidence="11">
    <location>
        <begin position="1906"/>
        <end position="1933"/>
    </location>
</feature>
<feature type="region of interest" description="Disordered" evidence="10">
    <location>
        <begin position="1400"/>
        <end position="1536"/>
    </location>
</feature>
<feature type="region of interest" description="Disordered" evidence="10">
    <location>
        <begin position="684"/>
        <end position="704"/>
    </location>
</feature>
<evidence type="ECO:0000256" key="9">
    <source>
        <dbReference type="PROSITE-ProRule" id="PRU00042"/>
    </source>
</evidence>